<dbReference type="eggNOG" id="COG1769">
    <property type="taxonomic scope" value="Bacteria"/>
</dbReference>
<sequence>MAVPERVLEIQALTPQFWRDGRPFSAADGTETAAQSLPLPLPSTVAGFVRAQVGFAQKANWSDYQYLQNLHGLPIYGPLLACGEEIILPAPRDALVYRKDHQDRVMRLQPFQPVGGCNLPEGLMPLRVSEDVKPQPGYTLWRQGDMKRWLLGETVLPERVAGPPAEQRIHVAMDPSKGKAQEGQLFSVSYRALEQVQNGRYIPYTLRARASLPEGHTPQLLGFLGGESRPVALRVREELSRYWWDCPESIQKAFAGLAKGQLIRMVLATPALFEDGWKPGWLKKPGEQHLPRGLAKVRLRLVAAAVGRREPVSGWSLRNNRPKPVRWMVPAGSVYFFELLEGDPSAVLESWLRPVSDNEQDRKDGFGLALWGVGSYAD</sequence>
<dbReference type="Gene3D" id="2.60.40.4350">
    <property type="match status" value="1"/>
</dbReference>
<gene>
    <name evidence="1" type="ORF">K649_15145</name>
</gene>
<dbReference type="NCBIfam" id="TIGR01888">
    <property type="entry name" value="cas_cmr3"/>
    <property type="match status" value="1"/>
</dbReference>
<evidence type="ECO:0000313" key="2">
    <source>
        <dbReference type="Proteomes" id="UP000013026"/>
    </source>
</evidence>
<dbReference type="InterPro" id="IPR019117">
    <property type="entry name" value="CRISPR-assoc_protein_Cmr3"/>
</dbReference>
<accession>M9XE24</accession>
<dbReference type="Proteomes" id="UP000013026">
    <property type="component" value="Chromosome"/>
</dbReference>
<name>M9XE24_MEIRD</name>
<dbReference type="Gene3D" id="3.30.70.2940">
    <property type="match status" value="1"/>
</dbReference>
<protein>
    <submittedName>
        <fullName evidence="1">Cmr3 family CRISPR-associated protein</fullName>
    </submittedName>
</protein>
<dbReference type="STRING" id="504728.K649_15145"/>
<dbReference type="Pfam" id="PF09700">
    <property type="entry name" value="Cas_Cmr3"/>
    <property type="match status" value="1"/>
</dbReference>
<reference evidence="1 2" key="1">
    <citation type="submission" date="2013-04" db="EMBL/GenBank/DDBJ databases">
        <authorList>
            <person name="Chin J."/>
            <person name="Alexander D.H."/>
            <person name="Marks P."/>
            <person name="Korlach J."/>
            <person name="Clum A."/>
            <person name="Copeland A."/>
        </authorList>
    </citation>
    <scope>NUCLEOTIDE SEQUENCE [LARGE SCALE GENOMIC DNA]</scope>
    <source>
        <strain evidence="2">ATCC 35948 / DSM 1279 / VKM B-1258 / 21</strain>
    </source>
</reference>
<dbReference type="AlphaFoldDB" id="M9XE24"/>
<dbReference type="PATRIC" id="fig|504728.9.peg.3110"/>
<evidence type="ECO:0000313" key="1">
    <source>
        <dbReference type="EMBL" id="AGK06315.1"/>
    </source>
</evidence>
<organism evidence="1 2">
    <name type="scientific">Meiothermus ruber (strain ATCC 35948 / DSM 1279 / VKM B-1258 / 21)</name>
    <name type="common">Thermus ruber</name>
    <dbReference type="NCBI Taxonomy" id="504728"/>
    <lineage>
        <taxon>Bacteria</taxon>
        <taxon>Thermotogati</taxon>
        <taxon>Deinococcota</taxon>
        <taxon>Deinococci</taxon>
        <taxon>Thermales</taxon>
        <taxon>Thermaceae</taxon>
        <taxon>Meiothermus</taxon>
    </lineage>
</organism>
<dbReference type="CDD" id="cd09748">
    <property type="entry name" value="Cmr3_III-B"/>
    <property type="match status" value="1"/>
</dbReference>
<dbReference type="EMBL" id="CP005385">
    <property type="protein sequence ID" value="AGK06315.1"/>
    <property type="molecule type" value="Genomic_DNA"/>
</dbReference>
<dbReference type="KEGG" id="mre:K649_15145"/>
<proteinExistence type="predicted"/>
<dbReference type="InterPro" id="IPR010165">
    <property type="entry name" value="CRISPR-Cmr3_IIIB"/>
</dbReference>